<sequence length="159" mass="17780">MTAYCIFLELLEARVSSVSNHRDFRSRGDHAASSHACSLRVLNVWVGLQDIRSIFQSYLVDTYLMYAASAFAAHTMIRSAVGAAFPLFTFQMFDGMGVNWACTLLGLVSVLMAPMPFLFYKYGARIRESSTFAPCIDLKIGKELEAERRAQEEFGLAKV</sequence>
<gene>
    <name evidence="1" type="ORF">BV25DRAFT_1874835</name>
</gene>
<evidence type="ECO:0000313" key="1">
    <source>
        <dbReference type="EMBL" id="KAI0069220.1"/>
    </source>
</evidence>
<comment type="caution">
    <text evidence="1">The sequence shown here is derived from an EMBL/GenBank/DDBJ whole genome shotgun (WGS) entry which is preliminary data.</text>
</comment>
<organism evidence="1 2">
    <name type="scientific">Artomyces pyxidatus</name>
    <dbReference type="NCBI Taxonomy" id="48021"/>
    <lineage>
        <taxon>Eukaryota</taxon>
        <taxon>Fungi</taxon>
        <taxon>Dikarya</taxon>
        <taxon>Basidiomycota</taxon>
        <taxon>Agaricomycotina</taxon>
        <taxon>Agaricomycetes</taxon>
        <taxon>Russulales</taxon>
        <taxon>Auriscalpiaceae</taxon>
        <taxon>Artomyces</taxon>
    </lineage>
</organism>
<protein>
    <submittedName>
        <fullName evidence="1">Uncharacterized protein</fullName>
    </submittedName>
</protein>
<proteinExistence type="predicted"/>
<reference evidence="1" key="1">
    <citation type="submission" date="2021-03" db="EMBL/GenBank/DDBJ databases">
        <authorList>
            <consortium name="DOE Joint Genome Institute"/>
            <person name="Ahrendt S."/>
            <person name="Looney B.P."/>
            <person name="Miyauchi S."/>
            <person name="Morin E."/>
            <person name="Drula E."/>
            <person name="Courty P.E."/>
            <person name="Chicoki N."/>
            <person name="Fauchery L."/>
            <person name="Kohler A."/>
            <person name="Kuo A."/>
            <person name="Labutti K."/>
            <person name="Pangilinan J."/>
            <person name="Lipzen A."/>
            <person name="Riley R."/>
            <person name="Andreopoulos W."/>
            <person name="He G."/>
            <person name="Johnson J."/>
            <person name="Barry K.W."/>
            <person name="Grigoriev I.V."/>
            <person name="Nagy L."/>
            <person name="Hibbett D."/>
            <person name="Henrissat B."/>
            <person name="Matheny P.B."/>
            <person name="Labbe J."/>
            <person name="Martin F."/>
        </authorList>
    </citation>
    <scope>NUCLEOTIDE SEQUENCE</scope>
    <source>
        <strain evidence="1">HHB10654</strain>
    </source>
</reference>
<dbReference type="Proteomes" id="UP000814140">
    <property type="component" value="Unassembled WGS sequence"/>
</dbReference>
<name>A0ACB8TLG3_9AGAM</name>
<reference evidence="1" key="2">
    <citation type="journal article" date="2022" name="New Phytol.">
        <title>Evolutionary transition to the ectomycorrhizal habit in the genomes of a hyperdiverse lineage of mushroom-forming fungi.</title>
        <authorList>
            <person name="Looney B."/>
            <person name="Miyauchi S."/>
            <person name="Morin E."/>
            <person name="Drula E."/>
            <person name="Courty P.E."/>
            <person name="Kohler A."/>
            <person name="Kuo A."/>
            <person name="LaButti K."/>
            <person name="Pangilinan J."/>
            <person name="Lipzen A."/>
            <person name="Riley R."/>
            <person name="Andreopoulos W."/>
            <person name="He G."/>
            <person name="Johnson J."/>
            <person name="Nolan M."/>
            <person name="Tritt A."/>
            <person name="Barry K.W."/>
            <person name="Grigoriev I.V."/>
            <person name="Nagy L.G."/>
            <person name="Hibbett D."/>
            <person name="Henrissat B."/>
            <person name="Matheny P.B."/>
            <person name="Labbe J."/>
            <person name="Martin F.M."/>
        </authorList>
    </citation>
    <scope>NUCLEOTIDE SEQUENCE</scope>
    <source>
        <strain evidence="1">HHB10654</strain>
    </source>
</reference>
<evidence type="ECO:0000313" key="2">
    <source>
        <dbReference type="Proteomes" id="UP000814140"/>
    </source>
</evidence>
<dbReference type="EMBL" id="MU277187">
    <property type="protein sequence ID" value="KAI0069220.1"/>
    <property type="molecule type" value="Genomic_DNA"/>
</dbReference>
<accession>A0ACB8TLG3</accession>
<keyword evidence="2" id="KW-1185">Reference proteome</keyword>